<accession>A0A2S6CUX5</accession>
<gene>
    <name evidence="1" type="ORF">CUN59_09535</name>
</gene>
<evidence type="ECO:0000313" key="1">
    <source>
        <dbReference type="EMBL" id="PPJ63539.1"/>
    </source>
</evidence>
<organism evidence="1 2">
    <name type="scientific">Cuspidothrix issatschenkoi CHARLIE-1</name>
    <dbReference type="NCBI Taxonomy" id="2052836"/>
    <lineage>
        <taxon>Bacteria</taxon>
        <taxon>Bacillati</taxon>
        <taxon>Cyanobacteriota</taxon>
        <taxon>Cyanophyceae</taxon>
        <taxon>Nostocales</taxon>
        <taxon>Aphanizomenonaceae</taxon>
        <taxon>Cuspidothrix</taxon>
    </lineage>
</organism>
<dbReference type="Proteomes" id="UP000239589">
    <property type="component" value="Unassembled WGS sequence"/>
</dbReference>
<evidence type="ECO:0000313" key="2">
    <source>
        <dbReference type="Proteomes" id="UP000239589"/>
    </source>
</evidence>
<dbReference type="Pfam" id="PF05973">
    <property type="entry name" value="Gp49"/>
    <property type="match status" value="1"/>
</dbReference>
<keyword evidence="2" id="KW-1185">Reference proteome</keyword>
<name>A0A2S6CUX5_9CYAN</name>
<comment type="caution">
    <text evidence="1">The sequence shown here is derived from an EMBL/GenBank/DDBJ whole genome shotgun (WGS) entry which is preliminary data.</text>
</comment>
<sequence>MEWNIIFDPDFRIWFYQQEQGFQNEAFAVLGILAEFGPGLGRPRVDTLEGSGFKNMKELRIQHQGEPWRILFAFDPKRQAILLVGGNKAGNKKWYKENIPIADKRYREYLETLKEEKL</sequence>
<dbReference type="InterPro" id="IPR009241">
    <property type="entry name" value="HigB-like"/>
</dbReference>
<reference evidence="1 2" key="1">
    <citation type="submission" date="2018-02" db="EMBL/GenBank/DDBJ databases">
        <title>Discovery of a pederin family compound in a non-symbiotic bloom-forming cyanobacterium.</title>
        <authorList>
            <person name="Kust A."/>
            <person name="Mares J."/>
            <person name="Jokela J."/>
            <person name="Urajova P."/>
            <person name="Hajek J."/>
            <person name="Saurav K."/>
            <person name="Voracova K."/>
            <person name="Fewer D.P."/>
            <person name="Haapaniemi E."/>
            <person name="Permi P."/>
            <person name="Rehakova K."/>
            <person name="Sivonen K."/>
            <person name="Hrouzek P."/>
        </authorList>
    </citation>
    <scope>NUCLEOTIDE SEQUENCE [LARGE SCALE GENOMIC DNA]</scope>
    <source>
        <strain evidence="1 2">CHARLIE-1</strain>
    </source>
</reference>
<dbReference type="OrthoDB" id="330810at2"/>
<dbReference type="AlphaFoldDB" id="A0A2S6CUX5"/>
<protein>
    <submittedName>
        <fullName evidence="1">Addiction module toxin RelE</fullName>
    </submittedName>
</protein>
<dbReference type="RefSeq" id="WP_104387628.1">
    <property type="nucleotide sequence ID" value="NZ_PGEM01000064.1"/>
</dbReference>
<dbReference type="EMBL" id="PGEM01000064">
    <property type="protein sequence ID" value="PPJ63539.1"/>
    <property type="molecule type" value="Genomic_DNA"/>
</dbReference>
<proteinExistence type="predicted"/>